<keyword evidence="3" id="KW-1185">Reference proteome</keyword>
<dbReference type="SUPFAM" id="SSF55961">
    <property type="entry name" value="Bet v1-like"/>
    <property type="match status" value="1"/>
</dbReference>
<organism evidence="2 3">
    <name type="scientific">Hallella bergensis DSM 17361</name>
    <dbReference type="NCBI Taxonomy" id="585502"/>
    <lineage>
        <taxon>Bacteria</taxon>
        <taxon>Pseudomonadati</taxon>
        <taxon>Bacteroidota</taxon>
        <taxon>Bacteroidia</taxon>
        <taxon>Bacteroidales</taxon>
        <taxon>Prevotellaceae</taxon>
        <taxon>Hallella</taxon>
    </lineage>
</organism>
<dbReference type="Gene3D" id="3.30.530.20">
    <property type="match status" value="1"/>
</dbReference>
<dbReference type="EMBL" id="ACKS01000056">
    <property type="protein sequence ID" value="EFA44288.1"/>
    <property type="molecule type" value="Genomic_DNA"/>
</dbReference>
<proteinExistence type="predicted"/>
<evidence type="ECO:0000313" key="3">
    <source>
        <dbReference type="Proteomes" id="UP000003160"/>
    </source>
</evidence>
<reference evidence="2 3" key="1">
    <citation type="submission" date="2009-10" db="EMBL/GenBank/DDBJ databases">
        <authorList>
            <person name="Qin X."/>
            <person name="Bachman B."/>
            <person name="Battles P."/>
            <person name="Bell A."/>
            <person name="Bess C."/>
            <person name="Bickham C."/>
            <person name="Chaboub L."/>
            <person name="Chen D."/>
            <person name="Coyle M."/>
            <person name="Deiros D.R."/>
            <person name="Dinh H."/>
            <person name="Forbes L."/>
            <person name="Fowler G."/>
            <person name="Francisco L."/>
            <person name="Fu Q."/>
            <person name="Gubbala S."/>
            <person name="Hale W."/>
            <person name="Han Y."/>
            <person name="Hemphill L."/>
            <person name="Highlander S.K."/>
            <person name="Hirani K."/>
            <person name="Hogues M."/>
            <person name="Jackson L."/>
            <person name="Jakkamsetti A."/>
            <person name="Javaid M."/>
            <person name="Jiang H."/>
            <person name="Korchina V."/>
            <person name="Kovar C."/>
            <person name="Lara F."/>
            <person name="Lee S."/>
            <person name="Mata R."/>
            <person name="Mathew T."/>
            <person name="Moen C."/>
            <person name="Morales K."/>
            <person name="Munidasa M."/>
            <person name="Nazareth L."/>
            <person name="Ngo R."/>
            <person name="Nguyen L."/>
            <person name="Okwuonu G."/>
            <person name="Ongeri F."/>
            <person name="Patil S."/>
            <person name="Petrosino J."/>
            <person name="Pham C."/>
            <person name="Pham P."/>
            <person name="Pu L.-L."/>
            <person name="Puazo M."/>
            <person name="Raj R."/>
            <person name="Reid J."/>
            <person name="Rouhana J."/>
            <person name="Saada N."/>
            <person name="Shang Y."/>
            <person name="Simmons D."/>
            <person name="Thornton R."/>
            <person name="Warren J."/>
            <person name="Weissenberger G."/>
            <person name="Zhang J."/>
            <person name="Zhang L."/>
            <person name="Zhou C."/>
            <person name="Zhu D."/>
            <person name="Muzny D."/>
            <person name="Worley K."/>
            <person name="Gibbs R."/>
        </authorList>
    </citation>
    <scope>NUCLEOTIDE SEQUENCE [LARGE SCALE GENOMIC DNA]</scope>
    <source>
        <strain evidence="2 3">DSM 17361</strain>
    </source>
</reference>
<protein>
    <recommendedName>
        <fullName evidence="1">START-like domain-containing protein</fullName>
    </recommendedName>
</protein>
<gene>
    <name evidence="2" type="ORF">HMPREF0645_1292</name>
</gene>
<dbReference type="RefSeq" id="WP_007173396.1">
    <property type="nucleotide sequence ID" value="NZ_GG704780.1"/>
</dbReference>
<comment type="caution">
    <text evidence="2">The sequence shown here is derived from an EMBL/GenBank/DDBJ whole genome shotgun (WGS) entry which is preliminary data.</text>
</comment>
<sequence length="132" mass="15410">MRKVKISIERPLRSRSESIIWKLISTPSGLSRWIAEQVTQEGNSLVFTWGKPGQVYETRWARILDVEKNAAIRFLWEDEDDPEAYTEIAMVKLDVTDEIALCITDFSDPDDIESMTYMWNHDLDRLQNKMGI</sequence>
<dbReference type="eggNOG" id="COG3832">
    <property type="taxonomic scope" value="Bacteria"/>
</dbReference>
<dbReference type="Proteomes" id="UP000003160">
    <property type="component" value="Unassembled WGS sequence"/>
</dbReference>
<feature type="domain" description="START-like" evidence="1">
    <location>
        <begin position="3"/>
        <end position="131"/>
    </location>
</feature>
<dbReference type="InterPro" id="IPR023393">
    <property type="entry name" value="START-like_dom_sf"/>
</dbReference>
<dbReference type="InterPro" id="IPR045736">
    <property type="entry name" value="START_2"/>
</dbReference>
<accession>D1PWF7</accession>
<dbReference type="OrthoDB" id="667567at2"/>
<evidence type="ECO:0000313" key="2">
    <source>
        <dbReference type="EMBL" id="EFA44288.1"/>
    </source>
</evidence>
<dbReference type="AlphaFoldDB" id="D1PWF7"/>
<dbReference type="Pfam" id="PF19569">
    <property type="entry name" value="START_2"/>
    <property type="match status" value="1"/>
</dbReference>
<name>D1PWF7_9BACT</name>
<evidence type="ECO:0000259" key="1">
    <source>
        <dbReference type="Pfam" id="PF19569"/>
    </source>
</evidence>
<dbReference type="HOGENOM" id="CLU_129812_0_0_10"/>